<dbReference type="SUPFAM" id="SSF51735">
    <property type="entry name" value="NAD(P)-binding Rossmann-fold domains"/>
    <property type="match status" value="1"/>
</dbReference>
<dbReference type="OrthoDB" id="9805663at2"/>
<dbReference type="InterPro" id="IPR036291">
    <property type="entry name" value="NAD(P)-bd_dom_sf"/>
</dbReference>
<dbReference type="InterPro" id="IPR041694">
    <property type="entry name" value="ADH_N_2"/>
</dbReference>
<dbReference type="InterPro" id="IPR011032">
    <property type="entry name" value="GroES-like_sf"/>
</dbReference>
<dbReference type="AlphaFoldDB" id="A0A1T4SZW9"/>
<accession>A0A1T4SZW9</accession>
<protein>
    <recommendedName>
        <fullName evidence="2">Enoyl reductase (ER) domain-containing protein</fullName>
    </recommendedName>
</protein>
<proteinExistence type="predicted"/>
<dbReference type="PANTHER" id="PTHR43205:SF7">
    <property type="entry name" value="PROSTAGLANDIN REDUCTASE 1"/>
    <property type="match status" value="1"/>
</dbReference>
<dbReference type="InterPro" id="IPR013149">
    <property type="entry name" value="ADH-like_C"/>
</dbReference>
<dbReference type="PANTHER" id="PTHR43205">
    <property type="entry name" value="PROSTAGLANDIN REDUCTASE"/>
    <property type="match status" value="1"/>
</dbReference>
<evidence type="ECO:0000259" key="2">
    <source>
        <dbReference type="SMART" id="SM00829"/>
    </source>
</evidence>
<dbReference type="InterPro" id="IPR020843">
    <property type="entry name" value="ER"/>
</dbReference>
<dbReference type="FunFam" id="3.40.50.720:FF:000121">
    <property type="entry name" value="Prostaglandin reductase 2"/>
    <property type="match status" value="1"/>
</dbReference>
<gene>
    <name evidence="3" type="ORF">SAMN02745126_05385</name>
</gene>
<organism evidence="3 4">
    <name type="scientific">Enhydrobacter aerosaccus</name>
    <dbReference type="NCBI Taxonomy" id="225324"/>
    <lineage>
        <taxon>Bacteria</taxon>
        <taxon>Pseudomonadati</taxon>
        <taxon>Pseudomonadota</taxon>
        <taxon>Alphaproteobacteria</taxon>
        <taxon>Hyphomicrobiales</taxon>
        <taxon>Enhydrobacter</taxon>
    </lineage>
</organism>
<name>A0A1T4SZW9_9HYPH</name>
<dbReference type="SMART" id="SM00829">
    <property type="entry name" value="PKS_ER"/>
    <property type="match status" value="1"/>
</dbReference>
<evidence type="ECO:0000256" key="1">
    <source>
        <dbReference type="ARBA" id="ARBA00023002"/>
    </source>
</evidence>
<dbReference type="EMBL" id="FUWJ01000011">
    <property type="protein sequence ID" value="SKA33679.1"/>
    <property type="molecule type" value="Genomic_DNA"/>
</dbReference>
<dbReference type="GO" id="GO:0016628">
    <property type="term" value="F:oxidoreductase activity, acting on the CH-CH group of donors, NAD or NADP as acceptor"/>
    <property type="evidence" value="ECO:0007669"/>
    <property type="project" value="InterPro"/>
</dbReference>
<dbReference type="Gene3D" id="3.90.180.10">
    <property type="entry name" value="Medium-chain alcohol dehydrogenases, catalytic domain"/>
    <property type="match status" value="1"/>
</dbReference>
<dbReference type="STRING" id="225324.SAMN02745126_05385"/>
<dbReference type="CDD" id="cd05288">
    <property type="entry name" value="PGDH"/>
    <property type="match status" value="1"/>
</dbReference>
<dbReference type="Proteomes" id="UP000190092">
    <property type="component" value="Unassembled WGS sequence"/>
</dbReference>
<dbReference type="SUPFAM" id="SSF50129">
    <property type="entry name" value="GroES-like"/>
    <property type="match status" value="1"/>
</dbReference>
<evidence type="ECO:0000313" key="4">
    <source>
        <dbReference type="Proteomes" id="UP000190092"/>
    </source>
</evidence>
<dbReference type="RefSeq" id="WP_085937117.1">
    <property type="nucleotide sequence ID" value="NZ_FUWJ01000011.1"/>
</dbReference>
<dbReference type="Pfam" id="PF00107">
    <property type="entry name" value="ADH_zinc_N"/>
    <property type="match status" value="1"/>
</dbReference>
<sequence length="335" mass="36270">MTQALQVVLAKRPVGDVTDDCFRAETVTLPALTDGQILIRQRFLSLDPYMRPRMTELRSYTPPFELDKPLTGGSVGEVVESRNERFAKGDIVMGLLNWATHTVHDGKGLRKIDPSIAPLSAHLGILGMPSFTAWYGMKHICKPKAGETAFVSAATGAVGQVAGQLAKLAGARVVGCAGDEDKCVWAVREAGYDACFNHRTERDYGAVLDKLCPQGIDSDFENVGGRIFHAVFARLNNFGRVAFCGAISEYQDKEPMAGPPKMFTIVQRRLTIQGFIVSDHVALMGDFVNEVGGLLKAGKLKSRETVVDGLAKAPQAFMGLLKGQNFGKLVVKIDG</sequence>
<keyword evidence="4" id="KW-1185">Reference proteome</keyword>
<evidence type="ECO:0000313" key="3">
    <source>
        <dbReference type="EMBL" id="SKA33679.1"/>
    </source>
</evidence>
<dbReference type="Gene3D" id="3.40.50.720">
    <property type="entry name" value="NAD(P)-binding Rossmann-like Domain"/>
    <property type="match status" value="1"/>
</dbReference>
<dbReference type="InterPro" id="IPR045010">
    <property type="entry name" value="MDR_fam"/>
</dbReference>
<keyword evidence="1" id="KW-0560">Oxidoreductase</keyword>
<dbReference type="Pfam" id="PF16884">
    <property type="entry name" value="ADH_N_2"/>
    <property type="match status" value="1"/>
</dbReference>
<feature type="domain" description="Enoyl reductase (ER)" evidence="2">
    <location>
        <begin position="15"/>
        <end position="331"/>
    </location>
</feature>
<reference evidence="4" key="1">
    <citation type="submission" date="2017-02" db="EMBL/GenBank/DDBJ databases">
        <authorList>
            <person name="Varghese N."/>
            <person name="Submissions S."/>
        </authorList>
    </citation>
    <scope>NUCLEOTIDE SEQUENCE [LARGE SCALE GENOMIC DNA]</scope>
    <source>
        <strain evidence="4">ATCC 27094</strain>
    </source>
</reference>